<protein>
    <recommendedName>
        <fullName evidence="1">PARP catalytic domain-containing protein</fullName>
    </recommendedName>
</protein>
<sequence>GNTRRRWHGTVRACTLGDEERNDGFCNNQTCSMCSILQSSFDLAHFGRRTNRGRFGTGIYTSATSSKSNDYILQHSHAPSPYRAILLTEVVMGRTIKLTVDHPNMKEPPAGYDAVVGEPGGILNYDESIGEFQIKPAFL</sequence>
<dbReference type="HOGENOM" id="CLU_039434_2_0_1"/>
<evidence type="ECO:0000259" key="1">
    <source>
        <dbReference type="Pfam" id="PF00644"/>
    </source>
</evidence>
<keyword evidence="3" id="KW-1185">Reference proteome</keyword>
<organism evidence="2 3">
    <name type="scientific">Phlebiopsis gigantea (strain 11061_1 CR5-6)</name>
    <name type="common">White-rot fungus</name>
    <name type="synonym">Peniophora gigantea</name>
    <dbReference type="NCBI Taxonomy" id="745531"/>
    <lineage>
        <taxon>Eukaryota</taxon>
        <taxon>Fungi</taxon>
        <taxon>Dikarya</taxon>
        <taxon>Basidiomycota</taxon>
        <taxon>Agaricomycotina</taxon>
        <taxon>Agaricomycetes</taxon>
        <taxon>Polyporales</taxon>
        <taxon>Phanerochaetaceae</taxon>
        <taxon>Phlebiopsis</taxon>
    </lineage>
</organism>
<evidence type="ECO:0000313" key="2">
    <source>
        <dbReference type="EMBL" id="KIP09426.1"/>
    </source>
</evidence>
<dbReference type="Proteomes" id="UP000053257">
    <property type="component" value="Unassembled WGS sequence"/>
</dbReference>
<dbReference type="STRING" id="745531.A0A0C3S2E0"/>
<gene>
    <name evidence="2" type="ORF">PHLGIDRAFT_48888</name>
</gene>
<name>A0A0C3S2E0_PHLG1</name>
<evidence type="ECO:0000313" key="3">
    <source>
        <dbReference type="Proteomes" id="UP000053257"/>
    </source>
</evidence>
<feature type="domain" description="PARP catalytic" evidence="1">
    <location>
        <begin position="33"/>
        <end position="118"/>
    </location>
</feature>
<feature type="non-terminal residue" evidence="2">
    <location>
        <position position="139"/>
    </location>
</feature>
<dbReference type="Gene3D" id="3.90.228.10">
    <property type="match status" value="1"/>
</dbReference>
<reference evidence="2 3" key="1">
    <citation type="journal article" date="2014" name="PLoS Genet.">
        <title>Analysis of the Phlebiopsis gigantea genome, transcriptome and secretome provides insight into its pioneer colonization strategies of wood.</title>
        <authorList>
            <person name="Hori C."/>
            <person name="Ishida T."/>
            <person name="Igarashi K."/>
            <person name="Samejima M."/>
            <person name="Suzuki H."/>
            <person name="Master E."/>
            <person name="Ferreira P."/>
            <person name="Ruiz-Duenas F.J."/>
            <person name="Held B."/>
            <person name="Canessa P."/>
            <person name="Larrondo L.F."/>
            <person name="Schmoll M."/>
            <person name="Druzhinina I.S."/>
            <person name="Kubicek C.P."/>
            <person name="Gaskell J.A."/>
            <person name="Kersten P."/>
            <person name="St John F."/>
            <person name="Glasner J."/>
            <person name="Sabat G."/>
            <person name="Splinter BonDurant S."/>
            <person name="Syed K."/>
            <person name="Yadav J."/>
            <person name="Mgbeahuruike A.C."/>
            <person name="Kovalchuk A."/>
            <person name="Asiegbu F.O."/>
            <person name="Lackner G."/>
            <person name="Hoffmeister D."/>
            <person name="Rencoret J."/>
            <person name="Gutierrez A."/>
            <person name="Sun H."/>
            <person name="Lindquist E."/>
            <person name="Barry K."/>
            <person name="Riley R."/>
            <person name="Grigoriev I.V."/>
            <person name="Henrissat B."/>
            <person name="Kues U."/>
            <person name="Berka R.M."/>
            <person name="Martinez A.T."/>
            <person name="Covert S.F."/>
            <person name="Blanchette R.A."/>
            <person name="Cullen D."/>
        </authorList>
    </citation>
    <scope>NUCLEOTIDE SEQUENCE [LARGE SCALE GENOMIC DNA]</scope>
    <source>
        <strain evidence="2 3">11061_1 CR5-6</strain>
    </source>
</reference>
<dbReference type="SUPFAM" id="SSF56399">
    <property type="entry name" value="ADP-ribosylation"/>
    <property type="match status" value="1"/>
</dbReference>
<dbReference type="GO" id="GO:0003950">
    <property type="term" value="F:NAD+ poly-ADP-ribosyltransferase activity"/>
    <property type="evidence" value="ECO:0007669"/>
    <property type="project" value="InterPro"/>
</dbReference>
<feature type="non-terminal residue" evidence="2">
    <location>
        <position position="1"/>
    </location>
</feature>
<proteinExistence type="predicted"/>
<dbReference type="EMBL" id="KN840466">
    <property type="protein sequence ID" value="KIP09426.1"/>
    <property type="molecule type" value="Genomic_DNA"/>
</dbReference>
<dbReference type="InterPro" id="IPR012317">
    <property type="entry name" value="Poly(ADP-ribose)pol_cat_dom"/>
</dbReference>
<dbReference type="AlphaFoldDB" id="A0A0C3S2E0"/>
<dbReference type="Pfam" id="PF00644">
    <property type="entry name" value="PARP"/>
    <property type="match status" value="1"/>
</dbReference>
<dbReference type="OrthoDB" id="9514740at2759"/>
<accession>A0A0C3S2E0</accession>